<dbReference type="AlphaFoldDB" id="A0A1L3GDS5"/>
<name>A0A1L3GDS5_SYNAC</name>
<accession>A0A1L3GDS5</accession>
<dbReference type="KEGG" id="pace:A6070_14805"/>
<dbReference type="Proteomes" id="UP000182264">
    <property type="component" value="Chromosome"/>
</dbReference>
<dbReference type="KEGG" id="pace:A6070_11615"/>
<dbReference type="STRING" id="29542.A6070_11615"/>
<reference evidence="1 2" key="1">
    <citation type="journal article" date="2017" name="Genome Announc.">
        <title>Complete Genome Sequences of Two Acetylene-Fermenting Pelobacter acetylenicus Strains.</title>
        <authorList>
            <person name="Sutton J.M."/>
            <person name="Baesman S.M."/>
            <person name="Fierst J.L."/>
            <person name="Poret-Peterson A.T."/>
            <person name="Oremland R.S."/>
            <person name="Dunlap D.S."/>
            <person name="Akob D.M."/>
        </authorList>
    </citation>
    <scope>NUCLEOTIDE SEQUENCE [LARGE SCALE GENOMIC DNA]</scope>
    <source>
        <strain evidence="1 2">DSM 3247</strain>
    </source>
</reference>
<gene>
    <name evidence="1" type="ORF">A7E75_02990</name>
</gene>
<dbReference type="RefSeq" id="WP_072285929.1">
    <property type="nucleotide sequence ID" value="NZ_CP015455.1"/>
</dbReference>
<protein>
    <submittedName>
        <fullName evidence="1">Uncharacterized protein</fullName>
    </submittedName>
</protein>
<evidence type="ECO:0000313" key="2">
    <source>
        <dbReference type="Proteomes" id="UP000182264"/>
    </source>
</evidence>
<evidence type="ECO:0000313" key="1">
    <source>
        <dbReference type="EMBL" id="APG24112.1"/>
    </source>
</evidence>
<organism evidence="1 2">
    <name type="scientific">Syntrophotalea acetylenica</name>
    <name type="common">Pelobacter acetylenicus</name>
    <dbReference type="NCBI Taxonomy" id="29542"/>
    <lineage>
        <taxon>Bacteria</taxon>
        <taxon>Pseudomonadati</taxon>
        <taxon>Thermodesulfobacteriota</taxon>
        <taxon>Desulfuromonadia</taxon>
        <taxon>Desulfuromonadales</taxon>
        <taxon>Syntrophotaleaceae</taxon>
        <taxon>Syntrophotalea</taxon>
    </lineage>
</organism>
<proteinExistence type="predicted"/>
<sequence>MSLKKLRKRLAIDQRNILIGTVLRDGTHTVRIRTSKGEIRDALKPAATTYNTGARLELRTDGRSLQVTGEAPLADLDGEVVYQV</sequence>
<dbReference type="EMBL" id="CP015518">
    <property type="protein sequence ID" value="APG24112.1"/>
    <property type="molecule type" value="Genomic_DNA"/>
</dbReference>
<keyword evidence="2" id="KW-1185">Reference proteome</keyword>